<sequence length="180" mass="20229">MANLLYVDNSNVWIEGIHVAAYKSGMATDVWTAVKGNICEHSWKIDFGKLFSFAGGDKKEVRKAALFGSKPPNNDSLWSAAERNGFEVIIYDRNVVNAEKKIDTDIVATMIEDSYEILQPGDEITLVSGDSDYVPAIEKLKKRGIPVHVVFWKHASRDIKDAATSFTELDQWLEHLKLQN</sequence>
<dbReference type="InterPro" id="IPR047140">
    <property type="entry name" value="LabA"/>
</dbReference>
<dbReference type="InterPro" id="IPR021139">
    <property type="entry name" value="NYN"/>
</dbReference>
<name>A0ABX8X0R9_9CYAN</name>
<dbReference type="PANTHER" id="PTHR35458:SF8">
    <property type="entry name" value="SLR0650 PROTEIN"/>
    <property type="match status" value="1"/>
</dbReference>
<dbReference type="Proteomes" id="UP000826540">
    <property type="component" value="Chromosome"/>
</dbReference>
<reference evidence="2 3" key="1">
    <citation type="journal article" date="2022" name="J. Am. Chem. Soc.">
        <title>Biosynthesis of Guanitoxin Enables Global Environmental Detection in Freshwater Cyanobacteria.</title>
        <authorList>
            <person name="Lima S.T."/>
            <person name="Fallon T.R."/>
            <person name="Cordoza J.L."/>
            <person name="Chekan J.R."/>
            <person name="Delbaje E."/>
            <person name="Hopiavuori A.R."/>
            <person name="Alvarenga D.O."/>
            <person name="Wood S.M."/>
            <person name="Luhavaya H."/>
            <person name="Baumgartner J.T."/>
            <person name="Dorr F.A."/>
            <person name="Etchegaray A."/>
            <person name="Pinto E."/>
            <person name="McKinnie S.M.K."/>
            <person name="Fiore M.F."/>
            <person name="Moore B.S."/>
        </authorList>
    </citation>
    <scope>NUCLEOTIDE SEQUENCE [LARGE SCALE GENOMIC DNA]</scope>
    <source>
        <strain evidence="2 3">ITEP-024</strain>
    </source>
</reference>
<protein>
    <submittedName>
        <fullName evidence="2">NYN domain-containing protein</fullName>
    </submittedName>
</protein>
<gene>
    <name evidence="2" type="ORF">K2F26_02345</name>
</gene>
<dbReference type="Gene3D" id="3.40.50.1010">
    <property type="entry name" value="5'-nuclease"/>
    <property type="match status" value="1"/>
</dbReference>
<organism evidence="2 3">
    <name type="scientific">Sphaerospermopsis torques-reginae ITEP-024</name>
    <dbReference type="NCBI Taxonomy" id="984208"/>
    <lineage>
        <taxon>Bacteria</taxon>
        <taxon>Bacillati</taxon>
        <taxon>Cyanobacteriota</taxon>
        <taxon>Cyanophyceae</taxon>
        <taxon>Nostocales</taxon>
        <taxon>Aphanizomenonaceae</taxon>
        <taxon>Sphaerospermopsis</taxon>
        <taxon>Sphaerospermopsis torques-reginae</taxon>
    </lineage>
</organism>
<keyword evidence="3" id="KW-1185">Reference proteome</keyword>
<evidence type="ECO:0000313" key="3">
    <source>
        <dbReference type="Proteomes" id="UP000826540"/>
    </source>
</evidence>
<evidence type="ECO:0000259" key="1">
    <source>
        <dbReference type="Pfam" id="PF01936"/>
    </source>
</evidence>
<feature type="domain" description="NYN" evidence="1">
    <location>
        <begin position="39"/>
        <end position="169"/>
    </location>
</feature>
<dbReference type="Pfam" id="PF01936">
    <property type="entry name" value="NYN"/>
    <property type="match status" value="1"/>
</dbReference>
<dbReference type="PANTHER" id="PTHR35458">
    <property type="entry name" value="SLR0755 PROTEIN"/>
    <property type="match status" value="1"/>
</dbReference>
<evidence type="ECO:0000313" key="2">
    <source>
        <dbReference type="EMBL" id="QYX32264.1"/>
    </source>
</evidence>
<dbReference type="RefSeq" id="WP_220610192.1">
    <property type="nucleotide sequence ID" value="NZ_CP080598.1"/>
</dbReference>
<dbReference type="EMBL" id="CP080598">
    <property type="protein sequence ID" value="QYX32264.1"/>
    <property type="molecule type" value="Genomic_DNA"/>
</dbReference>
<accession>A0ABX8X0R9</accession>
<proteinExistence type="predicted"/>